<accession>A0AAV3RVT6</accession>
<protein>
    <submittedName>
        <fullName evidence="1">Uncharacterized protein</fullName>
    </submittedName>
</protein>
<gene>
    <name evidence="1" type="ORF">LIER_31271</name>
</gene>
<sequence length="155" mass="17404">MGDFNELVSGDERIGGNAPDAMSMADFNQCLFYCNLLDASFVGSKYTWTNGTVSRRLDRVISNLSCLDQYSALNIRYLAKTGSDRCPLLIDFRMTEGAPRGSFHFQNMWLKSDTLFDVVGKSWSVLVYGDPFFVLTTKLQTLKLLSQKIKSGGVW</sequence>
<name>A0AAV3RVT6_LITER</name>
<evidence type="ECO:0000313" key="2">
    <source>
        <dbReference type="Proteomes" id="UP001454036"/>
    </source>
</evidence>
<dbReference type="EMBL" id="BAABME010011549">
    <property type="protein sequence ID" value="GAA0183946.1"/>
    <property type="molecule type" value="Genomic_DNA"/>
</dbReference>
<comment type="caution">
    <text evidence="1">The sequence shown here is derived from an EMBL/GenBank/DDBJ whole genome shotgun (WGS) entry which is preliminary data.</text>
</comment>
<dbReference type="InterPro" id="IPR036691">
    <property type="entry name" value="Endo/exonu/phosph_ase_sf"/>
</dbReference>
<dbReference type="PANTHER" id="PTHR33710:SF71">
    <property type="entry name" value="ENDONUCLEASE_EXONUCLEASE_PHOSPHATASE DOMAIN-CONTAINING PROTEIN"/>
    <property type="match status" value="1"/>
</dbReference>
<dbReference type="AlphaFoldDB" id="A0AAV3RVT6"/>
<dbReference type="SUPFAM" id="SSF56219">
    <property type="entry name" value="DNase I-like"/>
    <property type="match status" value="1"/>
</dbReference>
<reference evidence="1 2" key="1">
    <citation type="submission" date="2024-01" db="EMBL/GenBank/DDBJ databases">
        <title>The complete chloroplast genome sequence of Lithospermum erythrorhizon: insights into the phylogenetic relationship among Boraginaceae species and the maternal lineages of purple gromwells.</title>
        <authorList>
            <person name="Okada T."/>
            <person name="Watanabe K."/>
        </authorList>
    </citation>
    <scope>NUCLEOTIDE SEQUENCE [LARGE SCALE GENOMIC DNA]</scope>
</reference>
<evidence type="ECO:0000313" key="1">
    <source>
        <dbReference type="EMBL" id="GAA0183946.1"/>
    </source>
</evidence>
<dbReference type="PANTHER" id="PTHR33710">
    <property type="entry name" value="BNAC02G09200D PROTEIN"/>
    <property type="match status" value="1"/>
</dbReference>
<dbReference type="Gene3D" id="3.60.10.10">
    <property type="entry name" value="Endonuclease/exonuclease/phosphatase"/>
    <property type="match status" value="1"/>
</dbReference>
<proteinExistence type="predicted"/>
<dbReference type="Proteomes" id="UP001454036">
    <property type="component" value="Unassembled WGS sequence"/>
</dbReference>
<organism evidence="1 2">
    <name type="scientific">Lithospermum erythrorhizon</name>
    <name type="common">Purple gromwell</name>
    <name type="synonym">Lithospermum officinale var. erythrorhizon</name>
    <dbReference type="NCBI Taxonomy" id="34254"/>
    <lineage>
        <taxon>Eukaryota</taxon>
        <taxon>Viridiplantae</taxon>
        <taxon>Streptophyta</taxon>
        <taxon>Embryophyta</taxon>
        <taxon>Tracheophyta</taxon>
        <taxon>Spermatophyta</taxon>
        <taxon>Magnoliopsida</taxon>
        <taxon>eudicotyledons</taxon>
        <taxon>Gunneridae</taxon>
        <taxon>Pentapetalae</taxon>
        <taxon>asterids</taxon>
        <taxon>lamiids</taxon>
        <taxon>Boraginales</taxon>
        <taxon>Boraginaceae</taxon>
        <taxon>Boraginoideae</taxon>
        <taxon>Lithospermeae</taxon>
        <taxon>Lithospermum</taxon>
    </lineage>
</organism>
<keyword evidence="2" id="KW-1185">Reference proteome</keyword>